<evidence type="ECO:0000313" key="5">
    <source>
        <dbReference type="Proteomes" id="UP000281498"/>
    </source>
</evidence>
<keyword evidence="3" id="KW-0472">Membrane</keyword>
<dbReference type="GO" id="GO:0030420">
    <property type="term" value="P:establishment of competence for transformation"/>
    <property type="evidence" value="ECO:0007669"/>
    <property type="project" value="UniProtKB-KW"/>
</dbReference>
<organism evidence="4 5">
    <name type="scientific">Salipaludibacillus neizhouensis</name>
    <dbReference type="NCBI Taxonomy" id="885475"/>
    <lineage>
        <taxon>Bacteria</taxon>
        <taxon>Bacillati</taxon>
        <taxon>Bacillota</taxon>
        <taxon>Bacilli</taxon>
        <taxon>Bacillales</taxon>
        <taxon>Bacillaceae</taxon>
    </lineage>
</organism>
<evidence type="ECO:0000313" key="4">
    <source>
        <dbReference type="EMBL" id="RKL65918.1"/>
    </source>
</evidence>
<comment type="caution">
    <text evidence="4">The sequence shown here is derived from an EMBL/GenBank/DDBJ whole genome shotgun (WGS) entry which is preliminary data.</text>
</comment>
<name>A0A3A9K3P5_9BACI</name>
<evidence type="ECO:0000256" key="1">
    <source>
        <dbReference type="ARBA" id="ARBA00004241"/>
    </source>
</evidence>
<dbReference type="InterPro" id="IPR012902">
    <property type="entry name" value="N_methyl_site"/>
</dbReference>
<dbReference type="Pfam" id="PF07963">
    <property type="entry name" value="N_methyl"/>
    <property type="match status" value="1"/>
</dbReference>
<evidence type="ECO:0008006" key="6">
    <source>
        <dbReference type="Google" id="ProtNLM"/>
    </source>
</evidence>
<dbReference type="RefSeq" id="WP_110935006.1">
    <property type="nucleotide sequence ID" value="NZ_KZ614146.1"/>
</dbReference>
<proteinExistence type="predicted"/>
<dbReference type="GO" id="GO:0009986">
    <property type="term" value="C:cell surface"/>
    <property type="evidence" value="ECO:0007669"/>
    <property type="project" value="UniProtKB-SubCell"/>
</dbReference>
<protein>
    <recommendedName>
        <fullName evidence="6">Prepilin-type cleavage/methylation domain-containing protein</fullName>
    </recommendedName>
</protein>
<evidence type="ECO:0000256" key="2">
    <source>
        <dbReference type="ARBA" id="ARBA00023287"/>
    </source>
</evidence>
<accession>A0A3A9K3P5</accession>
<gene>
    <name evidence="4" type="ORF">CR203_17755</name>
</gene>
<dbReference type="NCBIfam" id="TIGR02532">
    <property type="entry name" value="IV_pilin_GFxxxE"/>
    <property type="match status" value="1"/>
</dbReference>
<comment type="subcellular location">
    <subcellularLocation>
        <location evidence="1">Cell surface</location>
    </subcellularLocation>
</comment>
<dbReference type="AlphaFoldDB" id="A0A3A9K3P5"/>
<keyword evidence="3" id="KW-1133">Transmembrane helix</keyword>
<keyword evidence="3" id="KW-0812">Transmembrane</keyword>
<keyword evidence="2" id="KW-0178">Competence</keyword>
<dbReference type="Proteomes" id="UP000281498">
    <property type="component" value="Unassembled WGS sequence"/>
</dbReference>
<evidence type="ECO:0000256" key="3">
    <source>
        <dbReference type="SAM" id="Phobius"/>
    </source>
</evidence>
<sequence>MVPFIIKNLVSQKGLSLLEVLISLTILAIVIIPISGLFIQSAKSIQVSDTILDETYIVQEYIETVTYYSKTIPFDQVSAQLTAEGFTEITSNEDTYAGYKVIDGEYITIKLEKNEAQEGLISLIVGVSEVYPYDRFDTYMETILYWEGE</sequence>
<dbReference type="OrthoDB" id="2970736at2"/>
<dbReference type="EMBL" id="PDOE01000010">
    <property type="protein sequence ID" value="RKL65918.1"/>
    <property type="molecule type" value="Genomic_DNA"/>
</dbReference>
<keyword evidence="5" id="KW-1185">Reference proteome</keyword>
<feature type="transmembrane region" description="Helical" evidence="3">
    <location>
        <begin position="20"/>
        <end position="39"/>
    </location>
</feature>
<reference evidence="4 5" key="1">
    <citation type="submission" date="2017-10" db="EMBL/GenBank/DDBJ databases">
        <title>Bacillus sp. nov., a halophilic bacterium isolated from a Keqin Lake.</title>
        <authorList>
            <person name="Wang H."/>
        </authorList>
    </citation>
    <scope>NUCLEOTIDE SEQUENCE [LARGE SCALE GENOMIC DNA]</scope>
    <source>
        <strain evidence="4 5">KCTC 13187</strain>
    </source>
</reference>